<dbReference type="Proteomes" id="UP001156831">
    <property type="component" value="Unassembled WGS sequence"/>
</dbReference>
<evidence type="ECO:0000256" key="1">
    <source>
        <dbReference type="SAM" id="MobiDB-lite"/>
    </source>
</evidence>
<dbReference type="InterPro" id="IPR029044">
    <property type="entry name" value="Nucleotide-diphossugar_trans"/>
</dbReference>
<dbReference type="EC" id="2.4.-.-" evidence="2"/>
<evidence type="ECO:0000313" key="2">
    <source>
        <dbReference type="EMBL" id="MDH5831270.1"/>
    </source>
</evidence>
<keyword evidence="2" id="KW-0808">Transferase</keyword>
<sequence length="302" mass="31839">MNIPIVLLPVGTDDEALDACLAGLDTGTPARTRVWLADDAQAGPRGLAIIERWLASTPLQADYTRRDRRVGEVAHVDQMLAACGDADVIVLAADAVPAPGWATQLAACFARDAAIASATPWCNAGEAAAWPRIGEIAPMPDDPLRLARACAAMPPLHPELPAAVAHAVLLRGSARRKAGGLDVQSYGSWYAALIDLSLRLAGLGWRNVLCETAFVARGGEGGPAEGDMDALAARWPTWHARLANTLMQDPLRGPRERLAQLYEDVDGPQRQQDLFPHAEDGDAAEGGSDAVQEDAALPGEGS</sequence>
<dbReference type="GO" id="GO:0016757">
    <property type="term" value="F:glycosyltransferase activity"/>
    <property type="evidence" value="ECO:0007669"/>
    <property type="project" value="UniProtKB-KW"/>
</dbReference>
<dbReference type="Gene3D" id="3.90.550.10">
    <property type="entry name" value="Spore Coat Polysaccharide Biosynthesis Protein SpsA, Chain A"/>
    <property type="match status" value="1"/>
</dbReference>
<keyword evidence="3" id="KW-1185">Reference proteome</keyword>
<accession>A0ABT6JLA6</accession>
<protein>
    <submittedName>
        <fullName evidence="2">Glycosyltransferase</fullName>
        <ecNumber evidence="2">2.4.-.-</ecNumber>
    </submittedName>
</protein>
<gene>
    <name evidence="2" type="ORF">QFW80_12170</name>
</gene>
<comment type="caution">
    <text evidence="2">The sequence shown here is derived from an EMBL/GenBank/DDBJ whole genome shotgun (WGS) entry which is preliminary data.</text>
</comment>
<organism evidence="2 3">
    <name type="scientific">Luteimonas rhizosphaericola</name>
    <dbReference type="NCBI Taxonomy" id="3042024"/>
    <lineage>
        <taxon>Bacteria</taxon>
        <taxon>Pseudomonadati</taxon>
        <taxon>Pseudomonadota</taxon>
        <taxon>Gammaproteobacteria</taxon>
        <taxon>Lysobacterales</taxon>
        <taxon>Lysobacteraceae</taxon>
        <taxon>Luteimonas</taxon>
    </lineage>
</organism>
<dbReference type="EMBL" id="JARXRN010000027">
    <property type="protein sequence ID" value="MDH5831270.1"/>
    <property type="molecule type" value="Genomic_DNA"/>
</dbReference>
<proteinExistence type="predicted"/>
<keyword evidence="2" id="KW-0328">Glycosyltransferase</keyword>
<name>A0ABT6JLA6_9GAMM</name>
<feature type="region of interest" description="Disordered" evidence="1">
    <location>
        <begin position="259"/>
        <end position="302"/>
    </location>
</feature>
<dbReference type="SUPFAM" id="SSF53448">
    <property type="entry name" value="Nucleotide-diphospho-sugar transferases"/>
    <property type="match status" value="1"/>
</dbReference>
<reference evidence="2 3" key="1">
    <citation type="submission" date="2023-04" db="EMBL/GenBank/DDBJ databases">
        <title>Luteimonas sp. M1R5S18.</title>
        <authorList>
            <person name="Sun J.-Q."/>
        </authorList>
    </citation>
    <scope>NUCLEOTIDE SEQUENCE [LARGE SCALE GENOMIC DNA]</scope>
    <source>
        <strain evidence="2 3">M1R5S18</strain>
    </source>
</reference>
<evidence type="ECO:0000313" key="3">
    <source>
        <dbReference type="Proteomes" id="UP001156831"/>
    </source>
</evidence>